<keyword evidence="13" id="KW-1185">Reference proteome</keyword>
<evidence type="ECO:0000256" key="10">
    <source>
        <dbReference type="SAM" id="SignalP"/>
    </source>
</evidence>
<keyword evidence="6" id="KW-0812">Transmembrane</keyword>
<evidence type="ECO:0000256" key="7">
    <source>
        <dbReference type="ARBA" id="ARBA00022927"/>
    </source>
</evidence>
<keyword evidence="9" id="KW-0472">Membrane</keyword>
<accession>A0A4U1B7E2</accession>
<dbReference type="GO" id="GO:0005886">
    <property type="term" value="C:plasma membrane"/>
    <property type="evidence" value="ECO:0007669"/>
    <property type="project" value="UniProtKB-SubCell"/>
</dbReference>
<dbReference type="SUPFAM" id="SSF74653">
    <property type="entry name" value="TolA/TonB C-terminal domain"/>
    <property type="match status" value="1"/>
</dbReference>
<evidence type="ECO:0000256" key="6">
    <source>
        <dbReference type="ARBA" id="ARBA00022692"/>
    </source>
</evidence>
<dbReference type="Proteomes" id="UP000307999">
    <property type="component" value="Unassembled WGS sequence"/>
</dbReference>
<evidence type="ECO:0000256" key="4">
    <source>
        <dbReference type="ARBA" id="ARBA00022475"/>
    </source>
</evidence>
<evidence type="ECO:0000256" key="8">
    <source>
        <dbReference type="ARBA" id="ARBA00022989"/>
    </source>
</evidence>
<dbReference type="GO" id="GO:0055085">
    <property type="term" value="P:transmembrane transport"/>
    <property type="evidence" value="ECO:0007669"/>
    <property type="project" value="InterPro"/>
</dbReference>
<feature type="domain" description="TonB C-terminal" evidence="11">
    <location>
        <begin position="45"/>
        <end position="142"/>
    </location>
</feature>
<keyword evidence="7" id="KW-0653">Protein transport</keyword>
<dbReference type="InterPro" id="IPR051045">
    <property type="entry name" value="TonB-dependent_transducer"/>
</dbReference>
<comment type="caution">
    <text evidence="12">The sequence shown here is derived from an EMBL/GenBank/DDBJ whole genome shotgun (WGS) entry which is preliminary data.</text>
</comment>
<keyword evidence="3" id="KW-0813">Transport</keyword>
<comment type="similarity">
    <text evidence="2">Belongs to the TonB family.</text>
</comment>
<comment type="subcellular location">
    <subcellularLocation>
        <location evidence="1">Cell inner membrane</location>
        <topology evidence="1">Single-pass membrane protein</topology>
        <orientation evidence="1">Periplasmic side</orientation>
    </subcellularLocation>
</comment>
<evidence type="ECO:0000313" key="12">
    <source>
        <dbReference type="EMBL" id="TKB45821.1"/>
    </source>
</evidence>
<evidence type="ECO:0000256" key="5">
    <source>
        <dbReference type="ARBA" id="ARBA00022519"/>
    </source>
</evidence>
<reference evidence="12 13" key="1">
    <citation type="submission" date="2019-04" db="EMBL/GenBank/DDBJ databases">
        <title>Thalassotalea guangxiensis sp. nov., isolated from sediment of the coastal wetland.</title>
        <authorList>
            <person name="Zheng S."/>
            <person name="Zhang D."/>
        </authorList>
    </citation>
    <scope>NUCLEOTIDE SEQUENCE [LARGE SCALE GENOMIC DNA]</scope>
    <source>
        <strain evidence="12 13">ZS-4</strain>
    </source>
</reference>
<evidence type="ECO:0000256" key="1">
    <source>
        <dbReference type="ARBA" id="ARBA00004383"/>
    </source>
</evidence>
<name>A0A4U1B7E2_9GAMM</name>
<evidence type="ECO:0000313" key="13">
    <source>
        <dbReference type="Proteomes" id="UP000307999"/>
    </source>
</evidence>
<organism evidence="12 13">
    <name type="scientific">Thalassotalea mangrovi</name>
    <dbReference type="NCBI Taxonomy" id="2572245"/>
    <lineage>
        <taxon>Bacteria</taxon>
        <taxon>Pseudomonadati</taxon>
        <taxon>Pseudomonadota</taxon>
        <taxon>Gammaproteobacteria</taxon>
        <taxon>Alteromonadales</taxon>
        <taxon>Colwelliaceae</taxon>
        <taxon>Thalassotalea</taxon>
    </lineage>
</organism>
<dbReference type="NCBIfam" id="TIGR01352">
    <property type="entry name" value="tonB_Cterm"/>
    <property type="match status" value="1"/>
</dbReference>
<keyword evidence="5" id="KW-0997">Cell inner membrane</keyword>
<keyword evidence="10" id="KW-0732">Signal</keyword>
<gene>
    <name evidence="12" type="ORF">E8M12_06130</name>
</gene>
<proteinExistence type="inferred from homology"/>
<protein>
    <submittedName>
        <fullName evidence="12">Energy transducer TonB</fullName>
    </submittedName>
</protein>
<dbReference type="InterPro" id="IPR006260">
    <property type="entry name" value="TonB/TolA_C"/>
</dbReference>
<evidence type="ECO:0000259" key="11">
    <source>
        <dbReference type="PROSITE" id="PS52015"/>
    </source>
</evidence>
<evidence type="ECO:0000256" key="3">
    <source>
        <dbReference type="ARBA" id="ARBA00022448"/>
    </source>
</evidence>
<feature type="chain" id="PRO_5020881300" evidence="10">
    <location>
        <begin position="22"/>
        <end position="360"/>
    </location>
</feature>
<keyword evidence="8" id="KW-1133">Transmembrane helix</keyword>
<evidence type="ECO:0000256" key="2">
    <source>
        <dbReference type="ARBA" id="ARBA00006555"/>
    </source>
</evidence>
<dbReference type="Gene3D" id="3.30.1150.10">
    <property type="match status" value="1"/>
</dbReference>
<sequence>MHLMARLILTMLFLLPGFATAKSELPVPEIVIPKLITDKETETAPDFQPAKLHARAGPIYPAYYARKQKEGWAELTFTIEKDGSVSNVLVTNDSGGVQFVKAAIKAVNSWKYKPALEFNQPVQSNIHNVRLTFKFARDKNIREKVYEYYMQGLEFIAAKDRDGMDEIYEQINDLSFRMYGEKDFADVYTLNYASQIKDTELYHTTLKNVALISIIDTFPDLWADLAMEKVKLLAEDHKLAEALALLNDIEADKSSGVEQSTMASTREQLNQHINSEIDLVVEAKTNKLGIWQHHLARNHFAITDLQGKLKHLDIRCDNTRRLINIDENSEWKIPRKWRDCVLYFKSEKSAQFTLVEFANS</sequence>
<feature type="signal peptide" evidence="10">
    <location>
        <begin position="1"/>
        <end position="21"/>
    </location>
</feature>
<dbReference type="EMBL" id="SWDB01000011">
    <property type="protein sequence ID" value="TKB45821.1"/>
    <property type="molecule type" value="Genomic_DNA"/>
</dbReference>
<dbReference type="PROSITE" id="PS52015">
    <property type="entry name" value="TONB_CTD"/>
    <property type="match status" value="1"/>
</dbReference>
<dbReference type="GO" id="GO:0015031">
    <property type="term" value="P:protein transport"/>
    <property type="evidence" value="ECO:0007669"/>
    <property type="project" value="UniProtKB-KW"/>
</dbReference>
<dbReference type="PANTHER" id="PTHR33446">
    <property type="entry name" value="PROTEIN TONB-RELATED"/>
    <property type="match status" value="1"/>
</dbReference>
<dbReference type="InterPro" id="IPR037682">
    <property type="entry name" value="TonB_C"/>
</dbReference>
<evidence type="ECO:0000256" key="9">
    <source>
        <dbReference type="ARBA" id="ARBA00023136"/>
    </source>
</evidence>
<keyword evidence="4" id="KW-1003">Cell membrane</keyword>
<dbReference type="OrthoDB" id="9792439at2"/>
<dbReference type="Pfam" id="PF03544">
    <property type="entry name" value="TonB_C"/>
    <property type="match status" value="1"/>
</dbReference>
<dbReference type="AlphaFoldDB" id="A0A4U1B7E2"/>